<evidence type="ECO:0000256" key="5">
    <source>
        <dbReference type="ARBA" id="ARBA00022839"/>
    </source>
</evidence>
<keyword evidence="5" id="KW-0269">Exonuclease</keyword>
<dbReference type="PANTHER" id="PTHR30337">
    <property type="entry name" value="COMPONENT OF ATP-DEPENDENT DSDNA EXONUCLEASE"/>
    <property type="match status" value="1"/>
</dbReference>
<dbReference type="InterPro" id="IPR050535">
    <property type="entry name" value="DNA_Repair-Maintenance_Comp"/>
</dbReference>
<keyword evidence="8" id="KW-1185">Reference proteome</keyword>
<dbReference type="InterPro" id="IPR029052">
    <property type="entry name" value="Metallo-depent_PP-like"/>
</dbReference>
<gene>
    <name evidence="7" type="ordered locus">AM1_3223</name>
</gene>
<protein>
    <recommendedName>
        <fullName evidence="2">Nuclease SbcCD subunit D</fullName>
    </recommendedName>
</protein>
<dbReference type="PANTHER" id="PTHR30337:SF0">
    <property type="entry name" value="NUCLEASE SBCCD SUBUNIT D"/>
    <property type="match status" value="1"/>
</dbReference>
<dbReference type="CDD" id="cd00840">
    <property type="entry name" value="MPP_Mre11_N"/>
    <property type="match status" value="1"/>
</dbReference>
<dbReference type="Pfam" id="PF00149">
    <property type="entry name" value="Metallophos"/>
    <property type="match status" value="1"/>
</dbReference>
<name>B0CFR5_ACAM1</name>
<evidence type="ECO:0000256" key="3">
    <source>
        <dbReference type="ARBA" id="ARBA00022722"/>
    </source>
</evidence>
<evidence type="ECO:0000259" key="6">
    <source>
        <dbReference type="Pfam" id="PF00149"/>
    </source>
</evidence>
<organism evidence="7 8">
    <name type="scientific">Acaryochloris marina (strain MBIC 11017)</name>
    <dbReference type="NCBI Taxonomy" id="329726"/>
    <lineage>
        <taxon>Bacteria</taxon>
        <taxon>Bacillati</taxon>
        <taxon>Cyanobacteriota</taxon>
        <taxon>Cyanophyceae</taxon>
        <taxon>Acaryochloridales</taxon>
        <taxon>Acaryochloridaceae</taxon>
        <taxon>Acaryochloris</taxon>
    </lineage>
</organism>
<dbReference type="InterPro" id="IPR041796">
    <property type="entry name" value="Mre11_N"/>
</dbReference>
<dbReference type="Proteomes" id="UP000000268">
    <property type="component" value="Chromosome"/>
</dbReference>
<dbReference type="KEGG" id="amr:AM1_3223"/>
<evidence type="ECO:0000313" key="8">
    <source>
        <dbReference type="Proteomes" id="UP000000268"/>
    </source>
</evidence>
<evidence type="ECO:0000313" key="7">
    <source>
        <dbReference type="EMBL" id="ABW28219.1"/>
    </source>
</evidence>
<keyword evidence="3" id="KW-0540">Nuclease</keyword>
<evidence type="ECO:0000256" key="2">
    <source>
        <dbReference type="ARBA" id="ARBA00013365"/>
    </source>
</evidence>
<dbReference type="SUPFAM" id="SSF56300">
    <property type="entry name" value="Metallo-dependent phosphatases"/>
    <property type="match status" value="1"/>
</dbReference>
<comment type="similarity">
    <text evidence="1">Belongs to the SbcD family.</text>
</comment>
<dbReference type="GO" id="GO:0004527">
    <property type="term" value="F:exonuclease activity"/>
    <property type="evidence" value="ECO:0007669"/>
    <property type="project" value="UniProtKB-KW"/>
</dbReference>
<dbReference type="AlphaFoldDB" id="B0CFR5"/>
<dbReference type="EMBL" id="CP000828">
    <property type="protein sequence ID" value="ABW28219.1"/>
    <property type="molecule type" value="Genomic_DNA"/>
</dbReference>
<dbReference type="STRING" id="329726.AM1_3223"/>
<accession>B0CFR5</accession>
<evidence type="ECO:0000256" key="4">
    <source>
        <dbReference type="ARBA" id="ARBA00022801"/>
    </source>
</evidence>
<dbReference type="HOGENOM" id="CLU_026621_5_1_3"/>
<sequence length="427" mass="48416">MPRFLHVADVHLGYTKYDSPERTKDFFHAFSDALERYAIEPQVDFVLIVGDLFEHRQVLPAILNQAQLCLRRLQEVGIPVLAIEGNHDYCLYGTNTSWLRYLASWDLLMLLEPDENEQLMPWDPDTKRGGYIDLDCGVRVIGSRWYGAAAPQAIQSLAPLIEKLPSGPDHTVMMFHHGLEGHVSRYSGALRYQDFAPLLTAGVDYLALGHIHRSYSAESWIFNPGSIEANSVIENQDQNPRGVFLVNLTKKGIKADLKSDYYQRHIERLNLKADPKQTAAELEAAAITTIETAYKNGKTEDAIVELKIQGTIGFERSDLNVKELRTQLHTLSKALIMLIKYEVTGVEYHSYISDQEELPSRHDIERLVFTDLLAANAHYRDQAESLSSGLMDLKDRLLKQQTEPELYQYAQELLSAKSSEADKPVQD</sequence>
<dbReference type="OrthoDB" id="9773856at2"/>
<proteinExistence type="inferred from homology"/>
<dbReference type="RefSeq" id="WP_012163632.1">
    <property type="nucleotide sequence ID" value="NC_009925.1"/>
</dbReference>
<dbReference type="eggNOG" id="COG0420">
    <property type="taxonomic scope" value="Bacteria"/>
</dbReference>
<evidence type="ECO:0000256" key="1">
    <source>
        <dbReference type="ARBA" id="ARBA00010555"/>
    </source>
</evidence>
<reference evidence="7 8" key="1">
    <citation type="journal article" date="2008" name="Proc. Natl. Acad. Sci. U.S.A.">
        <title>Niche adaptation and genome expansion in the chlorophyll d-producing cyanobacterium Acaryochloris marina.</title>
        <authorList>
            <person name="Swingley W.D."/>
            <person name="Chen M."/>
            <person name="Cheung P.C."/>
            <person name="Conrad A.L."/>
            <person name="Dejesa L.C."/>
            <person name="Hao J."/>
            <person name="Honchak B.M."/>
            <person name="Karbach L.E."/>
            <person name="Kurdoglu A."/>
            <person name="Lahiri S."/>
            <person name="Mastrian S.D."/>
            <person name="Miyashita H."/>
            <person name="Page L."/>
            <person name="Ramakrishna P."/>
            <person name="Satoh S."/>
            <person name="Sattley W.M."/>
            <person name="Shimada Y."/>
            <person name="Taylor H.L."/>
            <person name="Tomo T."/>
            <person name="Tsuchiya T."/>
            <person name="Wang Z.T."/>
            <person name="Raymond J."/>
            <person name="Mimuro M."/>
            <person name="Blankenship R.E."/>
            <person name="Touchman J.W."/>
        </authorList>
    </citation>
    <scope>NUCLEOTIDE SEQUENCE [LARGE SCALE GENOMIC DNA]</scope>
    <source>
        <strain evidence="8">MBIC 11017</strain>
    </source>
</reference>
<keyword evidence="4" id="KW-0378">Hydrolase</keyword>
<feature type="domain" description="Calcineurin-like phosphoesterase" evidence="6">
    <location>
        <begin position="3"/>
        <end position="213"/>
    </location>
</feature>
<dbReference type="InterPro" id="IPR004843">
    <property type="entry name" value="Calcineurin-like_PHP"/>
</dbReference>
<dbReference type="Gene3D" id="3.60.21.10">
    <property type="match status" value="1"/>
</dbReference>